<evidence type="ECO:0000256" key="14">
    <source>
        <dbReference type="SAM" id="MobiDB-lite"/>
    </source>
</evidence>
<protein>
    <recommendedName>
        <fullName evidence="12">Dynactin subunit 4</fullName>
    </recommendedName>
</protein>
<dbReference type="Pfam" id="PF05502">
    <property type="entry name" value="Dynactin_p62"/>
    <property type="match status" value="1"/>
</dbReference>
<feature type="compositionally biased region" description="Basic and acidic residues" evidence="14">
    <location>
        <begin position="180"/>
        <end position="192"/>
    </location>
</feature>
<dbReference type="OrthoDB" id="283815at2759"/>
<comment type="caution">
    <text evidence="15">The sequence shown here is derived from an EMBL/GenBank/DDBJ whole genome shotgun (WGS) entry which is preliminary data.</text>
</comment>
<evidence type="ECO:0000256" key="9">
    <source>
        <dbReference type="ARBA" id="ARBA00023054"/>
    </source>
</evidence>
<dbReference type="InterPro" id="IPR008603">
    <property type="entry name" value="DCTN4"/>
</dbReference>
<dbReference type="EMBL" id="NJET01000026">
    <property type="protein sequence ID" value="PHH64751.1"/>
    <property type="molecule type" value="Genomic_DNA"/>
</dbReference>
<evidence type="ECO:0000256" key="10">
    <source>
        <dbReference type="ARBA" id="ARBA00023212"/>
    </source>
</evidence>
<sequence length="571" mass="63760">MAPLTPYTYIQCPCSDPAAADQEDDSLRARRHDEDERTFDPRAPRSNFSLFPLEYLLFCEDCQQIRCPRCVVEEIVTYFCPSCLFEIPSSNLRSEGTRCTRSCFKCPICIAPLQVASLQPQPDPALLSPDNHSSVPAGPFILMCSYCNWTSKEIKIEFERQNSIFAQLAKINNGGTPKITHRELKDRRKESPDQPPLADELLDHELQFAALKTFYQDQLPDSNAAAGGGPLHDPGIGFSSAAAVTRILSLYTGHGSMASRTQKRGPPDVLREATSTHDGLRLEELDESAAISKLSLEGWPATASRLQRIEQLEPVRFIDHLRPMATMLRTKRSKRCPICRHIISKPENKVASTRFKIRLVAKSYIPSITIRPLNPSTPPTSVGNRPSSPHEDVLTPLKPYQFILTFQNPLFENIKVSLATPSATPGRFSSRVTILCPHFEVDANTDMWDDALRDDTKDVLRKGEDGSGQPEAGKIWDRGRNWVSIVLEVIPASLRPEKQATSSTEGQDGQADDGPLKHDEDILEIPLFVHIEWEADPAHDASTGPGKERDSREKRELAYWCVLGVGRISKD</sequence>
<feature type="region of interest" description="Disordered" evidence="14">
    <location>
        <begin position="176"/>
        <end position="197"/>
    </location>
</feature>
<keyword evidence="10" id="KW-0206">Cytoskeleton</keyword>
<dbReference type="PANTHER" id="PTHR13034:SF2">
    <property type="entry name" value="DYNACTIN SUBUNIT 4"/>
    <property type="match status" value="1"/>
</dbReference>
<reference evidence="15 16" key="1">
    <citation type="submission" date="2017-06" db="EMBL/GenBank/DDBJ databases">
        <title>Ant-infecting Ophiocordyceps genomes reveal a high diversity of potential behavioral manipulation genes and a possible major role for enterotoxins.</title>
        <authorList>
            <person name="De Bekker C."/>
            <person name="Evans H.C."/>
            <person name="Brachmann A."/>
            <person name="Hughes D.P."/>
        </authorList>
    </citation>
    <scope>NUCLEOTIDE SEQUENCE [LARGE SCALE GENOMIC DNA]</scope>
    <source>
        <strain evidence="15 16">Map64</strain>
    </source>
</reference>
<keyword evidence="16" id="KW-1185">Reference proteome</keyword>
<feature type="region of interest" description="Disordered" evidence="14">
    <location>
        <begin position="496"/>
        <end position="517"/>
    </location>
</feature>
<evidence type="ECO:0000313" key="16">
    <source>
        <dbReference type="Proteomes" id="UP000226192"/>
    </source>
</evidence>
<keyword evidence="9" id="KW-0175">Coiled coil</keyword>
<evidence type="ECO:0000256" key="6">
    <source>
        <dbReference type="ARBA" id="ARBA00022553"/>
    </source>
</evidence>
<comment type="subunit">
    <text evidence="13">Subunit of dynactin, a multiprotein complex part of a tripartite complex with dynein and a adapter, such as BICDL1, BICD2 or HOOK3. The dynactin complex is built around ACTR1A/ACTB filament and consists of an actin-related filament composed of a shoulder domain, a pointed end and a barbed end. Its length is defined by its flexible shoulder domain. The soulder is composed of 2 DCTN1 subunits, 4 DCTN2 and 2 DCTN3. The 4 DCNT2 (via N-terminus) bind the ACTR1A filament and act as molecular rulers to determine the length. The pointed end is important for binding dynein-dynactin cargo adapters. Consists of 4 subunits: ACTR10, DCNT4, DCTN5 and DCTN6. The barbed end is composed of a CAPZA1:CAPZB heterodimers, which binds ACTR1A/ACTB filament and dynactin and stabilizes dynactin. Interacts with ATP7B, but not ATP7A, in a copper-dependent manner. Interacts with ANK2; this interaction is required for localization at costameres. Interacts with N4BP2L1.</text>
</comment>
<proteinExistence type="inferred from homology"/>
<organism evidence="15 16">
    <name type="scientific">Ophiocordyceps australis</name>
    <dbReference type="NCBI Taxonomy" id="1399860"/>
    <lineage>
        <taxon>Eukaryota</taxon>
        <taxon>Fungi</taxon>
        <taxon>Dikarya</taxon>
        <taxon>Ascomycota</taxon>
        <taxon>Pezizomycotina</taxon>
        <taxon>Sordariomycetes</taxon>
        <taxon>Hypocreomycetidae</taxon>
        <taxon>Hypocreales</taxon>
        <taxon>Ophiocordycipitaceae</taxon>
        <taxon>Ophiocordyceps</taxon>
    </lineage>
</organism>
<dbReference type="Proteomes" id="UP000226192">
    <property type="component" value="Unassembled WGS sequence"/>
</dbReference>
<dbReference type="PANTHER" id="PTHR13034">
    <property type="entry name" value="DYNACTIN P62 SUBUNIT"/>
    <property type="match status" value="1"/>
</dbReference>
<dbReference type="GO" id="GO:0001725">
    <property type="term" value="C:stress fiber"/>
    <property type="evidence" value="ECO:0007669"/>
    <property type="project" value="UniProtKB-SubCell"/>
</dbReference>
<evidence type="ECO:0000256" key="1">
    <source>
        <dbReference type="ARBA" id="ARBA00004300"/>
    </source>
</evidence>
<keyword evidence="8" id="KW-0007">Acetylation</keyword>
<evidence type="ECO:0000313" key="15">
    <source>
        <dbReference type="EMBL" id="PHH64751.1"/>
    </source>
</evidence>
<dbReference type="STRING" id="1399860.A0A2C5YD05"/>
<evidence type="ECO:0000256" key="4">
    <source>
        <dbReference type="ARBA" id="ARBA00022490"/>
    </source>
</evidence>
<keyword evidence="7" id="KW-0832">Ubl conjugation</keyword>
<dbReference type="AlphaFoldDB" id="A0A2C5YD05"/>
<evidence type="ECO:0000256" key="11">
    <source>
        <dbReference type="ARBA" id="ARBA00034776"/>
    </source>
</evidence>
<evidence type="ECO:0000256" key="8">
    <source>
        <dbReference type="ARBA" id="ARBA00022990"/>
    </source>
</evidence>
<accession>A0A2C5YD05</accession>
<evidence type="ECO:0000256" key="7">
    <source>
        <dbReference type="ARBA" id="ARBA00022843"/>
    </source>
</evidence>
<keyword evidence="6" id="KW-0597">Phosphoprotein</keyword>
<evidence type="ECO:0000256" key="2">
    <source>
        <dbReference type="ARBA" id="ARBA00004529"/>
    </source>
</evidence>
<feature type="region of interest" description="Disordered" evidence="14">
    <location>
        <begin position="371"/>
        <end position="390"/>
    </location>
</feature>
<evidence type="ECO:0000256" key="13">
    <source>
        <dbReference type="ARBA" id="ARBA00093507"/>
    </source>
</evidence>
<name>A0A2C5YD05_9HYPO</name>
<evidence type="ECO:0000256" key="3">
    <source>
        <dbReference type="ARBA" id="ARBA00004657"/>
    </source>
</evidence>
<gene>
    <name evidence="15" type="ORF">CDD81_4013</name>
</gene>
<comment type="subcellular location">
    <subcellularLocation>
        <location evidence="1">Cytoplasm</location>
        <location evidence="1">Cytoskeleton</location>
        <location evidence="1">Microtubule organizing center</location>
        <location evidence="1">Centrosome</location>
    </subcellularLocation>
    <subcellularLocation>
        <location evidence="2">Cytoplasm</location>
        <location evidence="2">Cytoskeleton</location>
        <location evidence="2">Stress fiber</location>
    </subcellularLocation>
    <subcellularLocation>
        <location evidence="3">Cytoplasm</location>
        <location evidence="3">Myofibril</location>
    </subcellularLocation>
</comment>
<dbReference type="GO" id="GO:0005869">
    <property type="term" value="C:dynactin complex"/>
    <property type="evidence" value="ECO:0007669"/>
    <property type="project" value="InterPro"/>
</dbReference>
<evidence type="ECO:0000256" key="5">
    <source>
        <dbReference type="ARBA" id="ARBA00022499"/>
    </source>
</evidence>
<keyword evidence="5" id="KW-1017">Isopeptide bond</keyword>
<evidence type="ECO:0000256" key="12">
    <source>
        <dbReference type="ARBA" id="ARBA00034864"/>
    </source>
</evidence>
<keyword evidence="4" id="KW-0963">Cytoplasm</keyword>
<comment type="similarity">
    <text evidence="11">Belongs to the dynactin subunit 4 family.</text>
</comment>
<feature type="region of interest" description="Disordered" evidence="14">
    <location>
        <begin position="534"/>
        <end position="554"/>
    </location>
</feature>